<dbReference type="RefSeq" id="WP_129928822.1">
    <property type="nucleotide sequence ID" value="NZ_CP159510.1"/>
</dbReference>
<feature type="transmembrane region" description="Helical" evidence="1">
    <location>
        <begin position="78"/>
        <end position="96"/>
    </location>
</feature>
<evidence type="ECO:0000256" key="1">
    <source>
        <dbReference type="SAM" id="Phobius"/>
    </source>
</evidence>
<evidence type="ECO:0000313" key="3">
    <source>
        <dbReference type="EMBL" id="XCJ18290.1"/>
    </source>
</evidence>
<dbReference type="InterPro" id="IPR006976">
    <property type="entry name" value="VanZ-like"/>
</dbReference>
<reference evidence="3" key="1">
    <citation type="submission" date="2024-06" db="EMBL/GenBank/DDBJ databases">
        <authorList>
            <person name="Fan A."/>
            <person name="Zhang F.Y."/>
            <person name="Zhang L."/>
        </authorList>
    </citation>
    <scope>NUCLEOTIDE SEQUENCE</scope>
    <source>
        <strain evidence="3">Y61</strain>
    </source>
</reference>
<keyword evidence="1" id="KW-1133">Transmembrane helix</keyword>
<sequence>MLKNRRAFLFWLILSALIIASIYRGSSMPYSEQNLQPFLKAHFEWTAETFPHIDFMYDGVLVTTNNPYAFFEFAVRKASHVAEYALLTFMLINMLMTTVMPRLLSYLCGPAVALCYAMFDEWHQTFIPGRTGHFVDAFTFDLAGMVLAMIAVFLLDIYFRLLYTGSGYQRNPHLGNH</sequence>
<organism evidence="3">
    <name type="scientific">Sporolactobacillus sp. Y61</name>
    <dbReference type="NCBI Taxonomy" id="3160863"/>
    <lineage>
        <taxon>Bacteria</taxon>
        <taxon>Bacillati</taxon>
        <taxon>Bacillota</taxon>
        <taxon>Bacilli</taxon>
        <taxon>Bacillales</taxon>
        <taxon>Sporolactobacillaceae</taxon>
        <taxon>Sporolactobacillus</taxon>
    </lineage>
</organism>
<accession>A0AAU8IJ63</accession>
<feature type="domain" description="VanZ-like" evidence="2">
    <location>
        <begin position="12"/>
        <end position="154"/>
    </location>
</feature>
<dbReference type="Pfam" id="PF04892">
    <property type="entry name" value="VanZ"/>
    <property type="match status" value="1"/>
</dbReference>
<name>A0AAU8IJ63_9BACL</name>
<keyword evidence="1" id="KW-0472">Membrane</keyword>
<keyword evidence="1" id="KW-0812">Transmembrane</keyword>
<gene>
    <name evidence="3" type="ORF">ABNN70_07605</name>
</gene>
<proteinExistence type="predicted"/>
<dbReference type="AlphaFoldDB" id="A0AAU8IJ63"/>
<feature type="transmembrane region" description="Helical" evidence="1">
    <location>
        <begin position="139"/>
        <end position="163"/>
    </location>
</feature>
<protein>
    <submittedName>
        <fullName evidence="3">VanZ family protein</fullName>
    </submittedName>
</protein>
<dbReference type="NCBIfam" id="NF037970">
    <property type="entry name" value="vanZ_1"/>
    <property type="match status" value="1"/>
</dbReference>
<dbReference type="EMBL" id="CP159510">
    <property type="protein sequence ID" value="XCJ18290.1"/>
    <property type="molecule type" value="Genomic_DNA"/>
</dbReference>
<evidence type="ECO:0000259" key="2">
    <source>
        <dbReference type="Pfam" id="PF04892"/>
    </source>
</evidence>
<feature type="transmembrane region" description="Helical" evidence="1">
    <location>
        <begin position="103"/>
        <end position="119"/>
    </location>
</feature>